<sequence length="204" mass="22100">MTLDAVARAVEPYGLMVMGHSGTRVLIGTDAHWWDVFTQSPEYLNKVQDPVDTWSKRVMGGIAQDLGAKALFPSDGPPYAPFIAWALETGRFWQSPTGMMIHEKAGLMISLRCALEFIEEFESVPAGTNPCTSCTPKPCTTACPVGALSEHAPYDVPSCKAYLDTPAGADCMTGGCRVRRACPVSQSFARPEAQSAFHMKAFHP</sequence>
<gene>
    <name evidence="2" type="ORF">BWR18_12950</name>
</gene>
<dbReference type="PROSITE" id="PS51379">
    <property type="entry name" value="4FE4S_FER_2"/>
    <property type="match status" value="1"/>
</dbReference>
<feature type="domain" description="4Fe-4S ferredoxin-type" evidence="1">
    <location>
        <begin position="122"/>
        <end position="153"/>
    </location>
</feature>
<evidence type="ECO:0000313" key="2">
    <source>
        <dbReference type="EMBL" id="APX12483.1"/>
    </source>
</evidence>
<organism evidence="2 3">
    <name type="scientific">Tateyamaria omphalii</name>
    <dbReference type="NCBI Taxonomy" id="299262"/>
    <lineage>
        <taxon>Bacteria</taxon>
        <taxon>Pseudomonadati</taxon>
        <taxon>Pseudomonadota</taxon>
        <taxon>Alphaproteobacteria</taxon>
        <taxon>Rhodobacterales</taxon>
        <taxon>Roseobacteraceae</taxon>
        <taxon>Tateyamaria</taxon>
    </lineage>
</organism>
<dbReference type="Proteomes" id="UP000186336">
    <property type="component" value="Chromosome"/>
</dbReference>
<evidence type="ECO:0000313" key="3">
    <source>
        <dbReference type="Proteomes" id="UP000186336"/>
    </source>
</evidence>
<dbReference type="KEGG" id="tom:BWR18_12950"/>
<dbReference type="EMBL" id="CP019312">
    <property type="protein sequence ID" value="APX12483.1"/>
    <property type="molecule type" value="Genomic_DNA"/>
</dbReference>
<keyword evidence="3" id="KW-1185">Reference proteome</keyword>
<dbReference type="RefSeq" id="WP_076628808.1">
    <property type="nucleotide sequence ID" value="NZ_CP019312.1"/>
</dbReference>
<proteinExistence type="predicted"/>
<accession>A0A1P8MWV1</accession>
<evidence type="ECO:0000259" key="1">
    <source>
        <dbReference type="PROSITE" id="PS51379"/>
    </source>
</evidence>
<name>A0A1P8MWV1_9RHOB</name>
<dbReference type="AlphaFoldDB" id="A0A1P8MWV1"/>
<dbReference type="InterPro" id="IPR017896">
    <property type="entry name" value="4Fe4S_Fe-S-bd"/>
</dbReference>
<protein>
    <recommendedName>
        <fullName evidence="1">4Fe-4S ferredoxin-type domain-containing protein</fullName>
    </recommendedName>
</protein>
<dbReference type="STRING" id="299262.BWR18_12950"/>
<reference evidence="2 3" key="1">
    <citation type="submission" date="2017-01" db="EMBL/GenBank/DDBJ databases">
        <title>Complete genome of Tateyamaria omphalii DOK1-4 isolated from seawater in Dokdo.</title>
        <authorList>
            <person name="Kim J.H."/>
            <person name="Chi W.-J."/>
        </authorList>
    </citation>
    <scope>NUCLEOTIDE SEQUENCE [LARGE SCALE GENOMIC DNA]</scope>
    <source>
        <strain evidence="2 3">DOK1-4</strain>
    </source>
</reference>
<dbReference type="OrthoDB" id="8279740at2"/>